<evidence type="ECO:0000259" key="2">
    <source>
        <dbReference type="Pfam" id="PF13525"/>
    </source>
</evidence>
<dbReference type="Gene3D" id="1.25.40.10">
    <property type="entry name" value="Tetratricopeptide repeat domain"/>
    <property type="match status" value="1"/>
</dbReference>
<dbReference type="InterPro" id="IPR039565">
    <property type="entry name" value="BamD-like"/>
</dbReference>
<reference evidence="3" key="2">
    <citation type="journal article" date="2023" name="Front. Microbiol.">
        <title>Genomic diversity and taxonomic marker for Arcobacter species.</title>
        <authorList>
            <person name="Zhou G."/>
            <person name="Gu Y."/>
            <person name="Wang H."/>
            <person name="Chen X."/>
            <person name="Zhang X."/>
            <person name="Shao Z."/>
            <person name="Yan X."/>
            <person name="Zhang J."/>
            <person name="Zhang M."/>
        </authorList>
    </citation>
    <scope>NUCLEOTIDE SEQUENCE</scope>
    <source>
        <strain evidence="3">BJSY19SF1-2</strain>
    </source>
</reference>
<keyword evidence="1" id="KW-0732">Signal</keyword>
<proteinExistence type="predicted"/>
<gene>
    <name evidence="3" type="primary">bamD</name>
    <name evidence="4" type="ORF">DF188_07235</name>
    <name evidence="3" type="ORF">Q6A80_06375</name>
</gene>
<protein>
    <submittedName>
        <fullName evidence="4">Outer membrane protein assembly factor BamD</fullName>
    </submittedName>
</protein>
<dbReference type="Pfam" id="PF13525">
    <property type="entry name" value="YfiO"/>
    <property type="match status" value="1"/>
</dbReference>
<dbReference type="STRING" id="28200.GCA_001572935_01223"/>
<dbReference type="AlphaFoldDB" id="A0A2U2BZW5"/>
<sequence length="217" mass="25916">MLKELKIKNILFVFSLIFILNACSSKSEKEYNKPDTYWYNQLLKDISMGDLEAADDTFISLESEHRNSLLIQPSILILVNAHMQEEQYILANFYLDEYLKRFTLSRDVDYIRYLKIKSNFMGFKMPNRDQQLIDDTLALVDEFKLRYKNSQYLPLVNSINSRLLMARALMDKEISELYTRRDKPEASQFYLEKSKQSWHYIDDIEKPKTPFIRSLFE</sequence>
<evidence type="ECO:0000256" key="1">
    <source>
        <dbReference type="ARBA" id="ARBA00022729"/>
    </source>
</evidence>
<evidence type="ECO:0000313" key="3">
    <source>
        <dbReference type="EMBL" id="MDX4069351.1"/>
    </source>
</evidence>
<name>A0A2U2BZW5_9BACT</name>
<dbReference type="KEGG" id="ask:EI285_06485"/>
<organism evidence="4 5">
    <name type="scientific">Aliarcobacter skirrowii</name>
    <dbReference type="NCBI Taxonomy" id="28200"/>
    <lineage>
        <taxon>Bacteria</taxon>
        <taxon>Pseudomonadati</taxon>
        <taxon>Campylobacterota</taxon>
        <taxon>Epsilonproteobacteria</taxon>
        <taxon>Campylobacterales</taxon>
        <taxon>Arcobacteraceae</taxon>
        <taxon>Aliarcobacter</taxon>
    </lineage>
</organism>
<dbReference type="EMBL" id="QEYI01000005">
    <property type="protein sequence ID" value="PWE20965.1"/>
    <property type="molecule type" value="Genomic_DNA"/>
</dbReference>
<feature type="domain" description="Outer membrane lipoprotein BamD-like" evidence="2">
    <location>
        <begin position="33"/>
        <end position="185"/>
    </location>
</feature>
<reference evidence="4 5" key="1">
    <citation type="submission" date="2018-05" db="EMBL/GenBank/DDBJ databases">
        <title>Antimicrobial susceptibility testing and genomic analysis of Arcobacter skirrowii strains and one Arcobacter butzleri isolated from German poultry farms.</title>
        <authorList>
            <person name="Haenel I."/>
            <person name="Hotzel H."/>
            <person name="Tomaso H."/>
            <person name="Busch A."/>
        </authorList>
    </citation>
    <scope>NUCLEOTIDE SEQUENCE [LARGE SCALE GENOMIC DNA]</scope>
    <source>
        <strain evidence="4">17-1208-2</strain>
        <strain evidence="5">v</strain>
    </source>
</reference>
<dbReference type="Proteomes" id="UP001283691">
    <property type="component" value="Unassembled WGS sequence"/>
</dbReference>
<comment type="caution">
    <text evidence="4">The sequence shown here is derived from an EMBL/GenBank/DDBJ whole genome shotgun (WGS) entry which is preliminary data.</text>
</comment>
<dbReference type="GeneID" id="61751156"/>
<evidence type="ECO:0000313" key="5">
    <source>
        <dbReference type="Proteomes" id="UP000245014"/>
    </source>
</evidence>
<evidence type="ECO:0000313" key="4">
    <source>
        <dbReference type="EMBL" id="PWE20965.1"/>
    </source>
</evidence>
<reference evidence="3" key="3">
    <citation type="submission" date="2023-07" db="EMBL/GenBank/DDBJ databases">
        <authorList>
            <person name="Zhang M."/>
            <person name="Zhou G."/>
        </authorList>
    </citation>
    <scope>NUCLEOTIDE SEQUENCE</scope>
    <source>
        <strain evidence="3">BJSY19SF1-2</strain>
    </source>
</reference>
<accession>A0A2U2BZW5</accession>
<dbReference type="EMBL" id="JAUQUR010000002">
    <property type="protein sequence ID" value="MDX4069351.1"/>
    <property type="molecule type" value="Genomic_DNA"/>
</dbReference>
<dbReference type="InterPro" id="IPR011990">
    <property type="entry name" value="TPR-like_helical_dom_sf"/>
</dbReference>
<dbReference type="Proteomes" id="UP000245014">
    <property type="component" value="Unassembled WGS sequence"/>
</dbReference>
<dbReference type="RefSeq" id="WP_066158731.1">
    <property type="nucleotide sequence ID" value="NZ_CP034309.1"/>
</dbReference>